<evidence type="ECO:0000259" key="1">
    <source>
        <dbReference type="Pfam" id="PF02627"/>
    </source>
</evidence>
<accession>A0A379EIX4</accession>
<dbReference type="InterPro" id="IPR029032">
    <property type="entry name" value="AhpD-like"/>
</dbReference>
<evidence type="ECO:0000313" key="2">
    <source>
        <dbReference type="EMBL" id="CRL61484.1"/>
    </source>
</evidence>
<evidence type="ECO:0000313" key="5">
    <source>
        <dbReference type="Proteomes" id="UP000619976"/>
    </source>
</evidence>
<dbReference type="AlphaFoldDB" id="A0A0G4Q766"/>
<reference evidence="2" key="1">
    <citation type="submission" date="2015-06" db="EMBL/GenBank/DDBJ databases">
        <authorList>
            <person name="Urmite Genomes Urmite Genomes"/>
        </authorList>
    </citation>
    <scope>NUCLEOTIDE SEQUENCE [LARGE SCALE GENOMIC DNA]</scope>
    <source>
        <strain evidence="2">CSUR P1867</strain>
    </source>
</reference>
<dbReference type="GeneID" id="76521994"/>
<dbReference type="InterPro" id="IPR003779">
    <property type="entry name" value="CMD-like"/>
</dbReference>
<reference evidence="3 5" key="3">
    <citation type="submission" date="2020-12" db="EMBL/GenBank/DDBJ databases">
        <title>Enhanced detection system for hospital associated transmission using whole genome sequencing surveillance.</title>
        <authorList>
            <person name="Harrison L.H."/>
            <person name="Van Tyne D."/>
            <person name="Marsh J.W."/>
            <person name="Griffith M.P."/>
            <person name="Snyder D.J."/>
            <person name="Cooper V.S."/>
            <person name="Mustapha M."/>
        </authorList>
    </citation>
    <scope>NUCLEOTIDE SEQUENCE [LARGE SCALE GENOMIC DNA]</scope>
    <source>
        <strain evidence="3 5">PR00195</strain>
    </source>
</reference>
<reference evidence="4" key="2">
    <citation type="submission" date="2015-06" db="EMBL/GenBank/DDBJ databases">
        <authorList>
            <person name="Urmite Genomes"/>
        </authorList>
    </citation>
    <scope>NUCLEOTIDE SEQUENCE [LARGE SCALE GENOMIC DNA]</scope>
    <source>
        <strain evidence="4">CSUR P1867</strain>
    </source>
</reference>
<dbReference type="InterPro" id="IPR004675">
    <property type="entry name" value="AhpD_core"/>
</dbReference>
<dbReference type="Proteomes" id="UP000183920">
    <property type="component" value="Unassembled WGS sequence"/>
</dbReference>
<evidence type="ECO:0000313" key="4">
    <source>
        <dbReference type="Proteomes" id="UP000183920"/>
    </source>
</evidence>
<feature type="domain" description="Carboxymuconolactone decarboxylase-like" evidence="1">
    <location>
        <begin position="23"/>
        <end position="101"/>
    </location>
</feature>
<keyword evidence="5" id="KW-1185">Reference proteome</keyword>
<organism evidence="2 4">
    <name type="scientific">Proteus penneri</name>
    <dbReference type="NCBI Taxonomy" id="102862"/>
    <lineage>
        <taxon>Bacteria</taxon>
        <taxon>Pseudomonadati</taxon>
        <taxon>Pseudomonadota</taxon>
        <taxon>Gammaproteobacteria</taxon>
        <taxon>Enterobacterales</taxon>
        <taxon>Morganellaceae</taxon>
        <taxon>Proteus</taxon>
    </lineage>
</organism>
<dbReference type="Proteomes" id="UP000619976">
    <property type="component" value="Unassembled WGS sequence"/>
</dbReference>
<name>A0A0G4Q766_9GAMM</name>
<dbReference type="Gene3D" id="1.20.1290.10">
    <property type="entry name" value="AhpD-like"/>
    <property type="match status" value="1"/>
</dbReference>
<dbReference type="PANTHER" id="PTHR33930">
    <property type="entry name" value="ALKYL HYDROPEROXIDE REDUCTASE AHPD"/>
    <property type="match status" value="1"/>
</dbReference>
<accession>A0A0G4Q766</accession>
<proteinExistence type="predicted"/>
<dbReference type="Pfam" id="PF02627">
    <property type="entry name" value="CMD"/>
    <property type="match status" value="1"/>
</dbReference>
<dbReference type="NCBIfam" id="TIGR00778">
    <property type="entry name" value="ahpD_dom"/>
    <property type="match status" value="1"/>
</dbReference>
<evidence type="ECO:0000313" key="3">
    <source>
        <dbReference type="EMBL" id="MBJ2117479.1"/>
    </source>
</evidence>
<dbReference type="EMBL" id="JAEKCB010000003">
    <property type="protein sequence ID" value="MBJ2117479.1"/>
    <property type="molecule type" value="Genomic_DNA"/>
</dbReference>
<dbReference type="EMBL" id="CVRY01000003">
    <property type="protein sequence ID" value="CRL61484.1"/>
    <property type="molecule type" value="Genomic_DNA"/>
</dbReference>
<dbReference type="SUPFAM" id="SSF69118">
    <property type="entry name" value="AhpD-like"/>
    <property type="match status" value="1"/>
</dbReference>
<gene>
    <name evidence="2" type="ORF">BN1804_01491</name>
    <name evidence="3" type="ORF">JFQ69_07390</name>
</gene>
<dbReference type="PANTHER" id="PTHR33930:SF2">
    <property type="entry name" value="BLR3452 PROTEIN"/>
    <property type="match status" value="1"/>
</dbReference>
<sequence>MSKYKEIVTDIASNMGALSQNIPEVMKAFMSTTKAGGKEGALDAKTKELIAIAIAVANRCDGCIGFHTKTLVELGTTEQELAEALGVAIYMGGGPSVMYASNTMGAFKEFSK</sequence>
<protein>
    <submittedName>
        <fullName evidence="2">Carboxymuconolactone decarboxylase family protein</fullName>
    </submittedName>
</protein>
<dbReference type="GO" id="GO:0051920">
    <property type="term" value="F:peroxiredoxin activity"/>
    <property type="evidence" value="ECO:0007669"/>
    <property type="project" value="InterPro"/>
</dbReference>
<dbReference type="RefSeq" id="WP_006534886.1">
    <property type="nucleotide sequence ID" value="NZ_CAXOKJ010000002.1"/>
</dbReference>